<sequence>RDFDRLEGWANANLMKFNKAKCKVLHLGRHNPRHKYRLRGEVTEKSPKEKDLEVVVDEKLDMSCQCELAAQRANHILGCIKRSMTSRAGEAILPLCSALVRPHLEYCIQLWNPQYRKGIDLLETIQRRATKMIKGLEHLCYEDRLRQLGLFSLEKRRLQGDLIAAFQYLKGAYKKAGEGLFTRESSDKTKYNYFKLKEGRFRLDIRRKFFTMRVVRCLNMLPREVVEAHSLEVFKARSDEVLCNLV</sequence>
<reference evidence="2" key="2">
    <citation type="journal article" date="2014" name="Science">
        <title>Comparative genomics reveals insights into avian genome evolution and adaptation.</title>
        <authorList>
            <consortium name="Avian Genome Consortium"/>
            <person name="Zhang G."/>
            <person name="Li C."/>
            <person name="Li Q."/>
            <person name="Li B."/>
            <person name="Larkin D.M."/>
            <person name="Lee C."/>
            <person name="Storz J.F."/>
            <person name="Antunes A."/>
            <person name="Greenwold M.J."/>
            <person name="Meredith R.W."/>
            <person name="Odeen A."/>
            <person name="Cui J."/>
            <person name="Zhou Q."/>
            <person name="Xu L."/>
            <person name="Pan H."/>
            <person name="Wang Z."/>
            <person name="Jin L."/>
            <person name="Zhang P."/>
            <person name="Hu H."/>
            <person name="Yang W."/>
            <person name="Hu J."/>
            <person name="Xiao J."/>
            <person name="Yang Z."/>
            <person name="Liu Y."/>
            <person name="Xie Q."/>
            <person name="Yu H."/>
            <person name="Lian J."/>
            <person name="Wen P."/>
            <person name="Zhang F."/>
            <person name="Li H."/>
            <person name="Zeng Y."/>
            <person name="Xiong Z."/>
            <person name="Liu S."/>
            <person name="Zhou L."/>
            <person name="Huang Z."/>
            <person name="An N."/>
            <person name="Wang J."/>
            <person name="Zheng Q."/>
            <person name="Xiong Y."/>
            <person name="Wang G."/>
            <person name="Wang B."/>
            <person name="Wang J."/>
            <person name="Fan Y."/>
            <person name="da Fonseca R.R."/>
            <person name="Alfaro-Nunez A."/>
            <person name="Schubert M."/>
            <person name="Orlando L."/>
            <person name="Mourier T."/>
            <person name="Howard J.T."/>
            <person name="Ganapathy G."/>
            <person name="Pfenning A."/>
            <person name="Whitney O."/>
            <person name="Rivas M.V."/>
            <person name="Hara E."/>
            <person name="Smith J."/>
            <person name="Farre M."/>
            <person name="Narayan J."/>
            <person name="Slavov G."/>
            <person name="Romanov M.N."/>
            <person name="Borges R."/>
            <person name="Machado J.P."/>
            <person name="Khan I."/>
            <person name="Springer M.S."/>
            <person name="Gatesy J."/>
            <person name="Hoffmann F.G."/>
            <person name="Opazo J.C."/>
            <person name="Hastad O."/>
            <person name="Sawyer R.H."/>
            <person name="Kim H."/>
            <person name="Kim K.W."/>
            <person name="Kim H.J."/>
            <person name="Cho S."/>
            <person name="Li N."/>
            <person name="Huang Y."/>
            <person name="Bruford M.W."/>
            <person name="Zhan X."/>
            <person name="Dixon A."/>
            <person name="Bertelsen M.F."/>
            <person name="Derryberry E."/>
            <person name="Warren W."/>
            <person name="Wilson R.K."/>
            <person name="Li S."/>
            <person name="Ray D.A."/>
            <person name="Green R.E."/>
            <person name="O'Brien S.J."/>
            <person name="Griffin D."/>
            <person name="Johnson W.E."/>
            <person name="Haussler D."/>
            <person name="Ryder O.A."/>
            <person name="Willerslev E."/>
            <person name="Graves G.R."/>
            <person name="Alstrom P."/>
            <person name="Fjeldsa J."/>
            <person name="Mindell D.P."/>
            <person name="Edwards S.V."/>
            <person name="Braun E.L."/>
            <person name="Rahbek C."/>
            <person name="Burt D.W."/>
            <person name="Houde P."/>
            <person name="Zhang Y."/>
            <person name="Yang H."/>
            <person name="Wang J."/>
            <person name="Jarvis E.D."/>
            <person name="Gilbert M.T."/>
            <person name="Wang J."/>
        </authorList>
    </citation>
    <scope>NUCLEOTIDE SEQUENCE [LARGE SCALE GENOMIC DNA]</scope>
</reference>
<feature type="non-terminal residue" evidence="1">
    <location>
        <position position="246"/>
    </location>
</feature>
<protein>
    <recommendedName>
        <fullName evidence="3">Reverse transcriptase domain-containing protein</fullName>
    </recommendedName>
</protein>
<reference evidence="1 2" key="1">
    <citation type="submission" date="2013-08" db="EMBL/GenBank/DDBJ databases">
        <title>Genome evolution of avian class.</title>
        <authorList>
            <person name="Zhang G."/>
            <person name="Li C."/>
        </authorList>
    </citation>
    <scope>NUCLEOTIDE SEQUENCE [LARGE SCALE GENOMIC DNA]</scope>
    <source>
        <strain evidence="1">M959</strain>
    </source>
</reference>
<evidence type="ECO:0008006" key="3">
    <source>
        <dbReference type="Google" id="ProtNLM"/>
    </source>
</evidence>
<organism evidence="1 2">
    <name type="scientific">Chaetura pelagica</name>
    <name type="common">Chimney swift</name>
    <name type="synonym">Hirundo pelagica</name>
    <dbReference type="NCBI Taxonomy" id="8897"/>
    <lineage>
        <taxon>Eukaryota</taxon>
        <taxon>Metazoa</taxon>
        <taxon>Chordata</taxon>
        <taxon>Craniata</taxon>
        <taxon>Vertebrata</taxon>
        <taxon>Euteleostomi</taxon>
        <taxon>Archelosauria</taxon>
        <taxon>Archosauria</taxon>
        <taxon>Dinosauria</taxon>
        <taxon>Saurischia</taxon>
        <taxon>Theropoda</taxon>
        <taxon>Coelurosauria</taxon>
        <taxon>Aves</taxon>
        <taxon>Neognathae</taxon>
        <taxon>Neoaves</taxon>
        <taxon>Strisores</taxon>
        <taxon>Apodiformes</taxon>
        <taxon>Apodidae</taxon>
        <taxon>Apodinae</taxon>
        <taxon>Chaetura</taxon>
    </lineage>
</organism>
<dbReference type="PRINTS" id="PR01345">
    <property type="entry name" value="CERVTRCPTASE"/>
</dbReference>
<evidence type="ECO:0000313" key="1">
    <source>
        <dbReference type="EMBL" id="KFU84010.1"/>
    </source>
</evidence>
<gene>
    <name evidence="1" type="ORF">M959_09492</name>
</gene>
<accession>A0A093BHF7</accession>
<dbReference type="Proteomes" id="UP000031515">
    <property type="component" value="Unassembled WGS sequence"/>
</dbReference>
<feature type="non-terminal residue" evidence="1">
    <location>
        <position position="1"/>
    </location>
</feature>
<dbReference type="PANTHER" id="PTHR33332">
    <property type="entry name" value="REVERSE TRANSCRIPTASE DOMAIN-CONTAINING PROTEIN"/>
    <property type="match status" value="1"/>
</dbReference>
<proteinExistence type="predicted"/>
<dbReference type="AlphaFoldDB" id="A0A093BHF7"/>
<name>A0A093BHF7_CHAPE</name>
<dbReference type="EMBL" id="KN125732">
    <property type="protein sequence ID" value="KFU84010.1"/>
    <property type="molecule type" value="Genomic_DNA"/>
</dbReference>
<evidence type="ECO:0000313" key="2">
    <source>
        <dbReference type="Proteomes" id="UP000031515"/>
    </source>
</evidence>
<keyword evidence="2" id="KW-1185">Reference proteome</keyword>